<gene>
    <name evidence="4" type="ORF">A5642_21795</name>
    <name evidence="5" type="ORF">EUA03_04030</name>
</gene>
<name>A0A1A0MN91_MYCMU</name>
<evidence type="ECO:0000313" key="7">
    <source>
        <dbReference type="Proteomes" id="UP000294929"/>
    </source>
</evidence>
<keyword evidence="3" id="KW-0560">Oxidoreductase</keyword>
<dbReference type="Gene3D" id="3.20.20.70">
    <property type="entry name" value="Aldolase class I"/>
    <property type="match status" value="1"/>
</dbReference>
<dbReference type="GO" id="GO:0018580">
    <property type="term" value="F:nitronate monooxygenase activity"/>
    <property type="evidence" value="ECO:0007669"/>
    <property type="project" value="InterPro"/>
</dbReference>
<dbReference type="InterPro" id="IPR004136">
    <property type="entry name" value="NMO"/>
</dbReference>
<dbReference type="EMBL" id="SDLO01000003">
    <property type="protein sequence ID" value="TDK92306.1"/>
    <property type="molecule type" value="Genomic_DNA"/>
</dbReference>
<sequence length="330" mass="34361">MDVLERLLIDHPVAQAGMGHMAPPALAVAVAQGGGLGTLGTCAPAELAAGIDQFRQEAPGRAVAVNLLMPFVKPRHVEVCTLQRVDVAVVAFGGDRELVDRLRACGALVFVMVGTESQARTALDIWGADGLVAQGSESGGHLTGSEPARTFLPTALAVAGKDRPVLLAGGIADAADTRAALDSGAAGVVAGTRFLLTHESPAHPAYQQRIMQSDKTIRTTLFGLGWPAPHRVIANAATGRWCHADGSTKALPAALNARSAALARFAREDGDPNTILRLQRSALPFFSPAAPDKHCPDQWIERSALYAGDSGQRMNSVVSAADAVALLTPR</sequence>
<dbReference type="EMBL" id="LZSF01000134">
    <property type="protein sequence ID" value="OBA86877.1"/>
    <property type="molecule type" value="Genomic_DNA"/>
</dbReference>
<organism evidence="4 6">
    <name type="scientific">Mycolicibacterium mucogenicum</name>
    <name type="common">Mycobacterium mucogenicum</name>
    <dbReference type="NCBI Taxonomy" id="56689"/>
    <lineage>
        <taxon>Bacteria</taxon>
        <taxon>Bacillati</taxon>
        <taxon>Actinomycetota</taxon>
        <taxon>Actinomycetes</taxon>
        <taxon>Mycobacteriales</taxon>
        <taxon>Mycobacteriaceae</taxon>
        <taxon>Mycolicibacterium</taxon>
    </lineage>
</organism>
<evidence type="ECO:0000256" key="1">
    <source>
        <dbReference type="ARBA" id="ARBA00022630"/>
    </source>
</evidence>
<dbReference type="OrthoDB" id="9778912at2"/>
<accession>A0A1A0MN91</accession>
<comment type="caution">
    <text evidence="4">The sequence shown here is derived from an EMBL/GenBank/DDBJ whole genome shotgun (WGS) entry which is preliminary data.</text>
</comment>
<evidence type="ECO:0000313" key="6">
    <source>
        <dbReference type="Proteomes" id="UP000093962"/>
    </source>
</evidence>
<dbReference type="AlphaFoldDB" id="A0A1A0MN91"/>
<dbReference type="RefSeq" id="WP_064859226.1">
    <property type="nucleotide sequence ID" value="NZ_LZSF01000134.1"/>
</dbReference>
<dbReference type="Proteomes" id="UP000294929">
    <property type="component" value="Unassembled WGS sequence"/>
</dbReference>
<dbReference type="PANTHER" id="PTHR32332">
    <property type="entry name" value="2-NITROPROPANE DIOXYGENASE"/>
    <property type="match status" value="1"/>
</dbReference>
<dbReference type="Proteomes" id="UP000093962">
    <property type="component" value="Unassembled WGS sequence"/>
</dbReference>
<evidence type="ECO:0000256" key="2">
    <source>
        <dbReference type="ARBA" id="ARBA00022643"/>
    </source>
</evidence>
<reference evidence="4 6" key="1">
    <citation type="submission" date="2016-06" db="EMBL/GenBank/DDBJ databases">
        <authorList>
            <person name="Kjaerup R.B."/>
            <person name="Dalgaard T.S."/>
            <person name="Juul-Madsen H.R."/>
        </authorList>
    </citation>
    <scope>NUCLEOTIDE SEQUENCE [LARGE SCALE GENOMIC DNA]</scope>
    <source>
        <strain evidence="4 6">1199456.5</strain>
    </source>
</reference>
<reference evidence="5 7" key="2">
    <citation type="submission" date="2019-01" db="EMBL/GenBank/DDBJ databases">
        <title>High-quality-draft genome sequences of five non-tuberculosis mycobacteriaceae isolated from a nosocomial environment.</title>
        <authorList>
            <person name="Tiago I."/>
            <person name="Alarico S."/>
            <person name="Pereira S.G."/>
            <person name="Coelho C."/>
            <person name="Maranha A."/>
            <person name="Empadinhas N."/>
        </authorList>
    </citation>
    <scope>NUCLEOTIDE SEQUENCE [LARGE SCALE GENOMIC DNA]</scope>
    <source>
        <strain evidence="5 7">24AIII</strain>
    </source>
</reference>
<keyword evidence="5" id="KW-0503">Monooxygenase</keyword>
<evidence type="ECO:0000313" key="4">
    <source>
        <dbReference type="EMBL" id="OBA86877.1"/>
    </source>
</evidence>
<dbReference type="CDD" id="cd04730">
    <property type="entry name" value="NPD_like"/>
    <property type="match status" value="1"/>
</dbReference>
<dbReference type="Pfam" id="PF03060">
    <property type="entry name" value="NMO"/>
    <property type="match status" value="1"/>
</dbReference>
<keyword evidence="1" id="KW-0285">Flavoprotein</keyword>
<dbReference type="InterPro" id="IPR013785">
    <property type="entry name" value="Aldolase_TIM"/>
</dbReference>
<dbReference type="SUPFAM" id="SSF51412">
    <property type="entry name" value="Inosine monophosphate dehydrogenase (IMPDH)"/>
    <property type="match status" value="1"/>
</dbReference>
<proteinExistence type="predicted"/>
<protein>
    <submittedName>
        <fullName evidence="5">Nitronate monooxygenase</fullName>
    </submittedName>
    <submittedName>
        <fullName evidence="4">Oxidoreductase</fullName>
    </submittedName>
</protein>
<evidence type="ECO:0000256" key="3">
    <source>
        <dbReference type="ARBA" id="ARBA00023002"/>
    </source>
</evidence>
<keyword evidence="2" id="KW-0288">FMN</keyword>
<evidence type="ECO:0000313" key="5">
    <source>
        <dbReference type="EMBL" id="TDK92306.1"/>
    </source>
</evidence>